<reference evidence="1 2" key="2">
    <citation type="journal article" date="2019" name="G3 (Bethesda)">
        <title>Hybrid Assembly of the Genome of the Entomopathogenic Nematode Steinernema carpocapsae Identifies the X-Chromosome.</title>
        <authorList>
            <person name="Serra L."/>
            <person name="Macchietto M."/>
            <person name="Macias-Munoz A."/>
            <person name="McGill C.J."/>
            <person name="Rodriguez I.M."/>
            <person name="Rodriguez B."/>
            <person name="Murad R."/>
            <person name="Mortazavi A."/>
        </authorList>
    </citation>
    <scope>NUCLEOTIDE SEQUENCE [LARGE SCALE GENOMIC DNA]</scope>
    <source>
        <strain evidence="1 2">ALL</strain>
    </source>
</reference>
<evidence type="ECO:0000313" key="1">
    <source>
        <dbReference type="EMBL" id="TKR58037.1"/>
    </source>
</evidence>
<dbReference type="Proteomes" id="UP000298663">
    <property type="component" value="Unassembled WGS sequence"/>
</dbReference>
<keyword evidence="2" id="KW-1185">Reference proteome</keyword>
<name>A0A4U5LQ07_STECR</name>
<protein>
    <submittedName>
        <fullName evidence="1">Uncharacterized protein</fullName>
    </submittedName>
</protein>
<comment type="caution">
    <text evidence="1">The sequence shown here is derived from an EMBL/GenBank/DDBJ whole genome shotgun (WGS) entry which is preliminary data.</text>
</comment>
<dbReference type="AlphaFoldDB" id="A0A4U5LQ07"/>
<accession>A0A4U5LQ07</accession>
<evidence type="ECO:0000313" key="2">
    <source>
        <dbReference type="Proteomes" id="UP000298663"/>
    </source>
</evidence>
<gene>
    <name evidence="1" type="ORF">L596_030661</name>
</gene>
<proteinExistence type="predicted"/>
<organism evidence="1 2">
    <name type="scientific">Steinernema carpocapsae</name>
    <name type="common">Entomopathogenic nematode</name>
    <dbReference type="NCBI Taxonomy" id="34508"/>
    <lineage>
        <taxon>Eukaryota</taxon>
        <taxon>Metazoa</taxon>
        <taxon>Ecdysozoa</taxon>
        <taxon>Nematoda</taxon>
        <taxon>Chromadorea</taxon>
        <taxon>Rhabditida</taxon>
        <taxon>Tylenchina</taxon>
        <taxon>Panagrolaimomorpha</taxon>
        <taxon>Strongyloidoidea</taxon>
        <taxon>Steinernematidae</taxon>
        <taxon>Steinernema</taxon>
    </lineage>
</organism>
<reference evidence="1 2" key="1">
    <citation type="journal article" date="2015" name="Genome Biol.">
        <title>Comparative genomics of Steinernema reveals deeply conserved gene regulatory networks.</title>
        <authorList>
            <person name="Dillman A.R."/>
            <person name="Macchietto M."/>
            <person name="Porter C.F."/>
            <person name="Rogers A."/>
            <person name="Williams B."/>
            <person name="Antoshechkin I."/>
            <person name="Lee M.M."/>
            <person name="Goodwin Z."/>
            <person name="Lu X."/>
            <person name="Lewis E.E."/>
            <person name="Goodrich-Blair H."/>
            <person name="Stock S.P."/>
            <person name="Adams B.J."/>
            <person name="Sternberg P.W."/>
            <person name="Mortazavi A."/>
        </authorList>
    </citation>
    <scope>NUCLEOTIDE SEQUENCE [LARGE SCALE GENOMIC DNA]</scope>
    <source>
        <strain evidence="1 2">ALL</strain>
    </source>
</reference>
<sequence length="66" mass="7700">MNHFAFVVGQETFLNQQRTVDESFRFCGWSRNVSKPAGFLDQQTVMNVFGVVVGQESFLNQYSYRR</sequence>
<dbReference type="EMBL" id="AZBU02000014">
    <property type="protein sequence ID" value="TKR58037.1"/>
    <property type="molecule type" value="Genomic_DNA"/>
</dbReference>